<dbReference type="PROSITE" id="PS51257">
    <property type="entry name" value="PROKAR_LIPOPROTEIN"/>
    <property type="match status" value="1"/>
</dbReference>
<gene>
    <name evidence="2" type="ORF">B0T21DRAFT_343363</name>
</gene>
<evidence type="ECO:0000256" key="1">
    <source>
        <dbReference type="SAM" id="SignalP"/>
    </source>
</evidence>
<proteinExistence type="predicted"/>
<sequence length="154" mass="16153">MFRHASRLAVLALLPSGTECIIQAAILLFLALGCPRRQRTPLEGFLESEDIGQARTQALVHVGQPQRVSVSTVQPRTAAKPKESTPVMSGSVLSLVCRPGQGWSRDGELGPGPHLFGPTSVPVAGGIGPTGHGVLAPDLVAYAASDTEYYDIGE</sequence>
<feature type="signal peptide" evidence="1">
    <location>
        <begin position="1"/>
        <end position="20"/>
    </location>
</feature>
<evidence type="ECO:0000313" key="3">
    <source>
        <dbReference type="Proteomes" id="UP001172159"/>
    </source>
</evidence>
<dbReference type="EMBL" id="JAUKTV010000001">
    <property type="protein sequence ID" value="KAK0747602.1"/>
    <property type="molecule type" value="Genomic_DNA"/>
</dbReference>
<feature type="chain" id="PRO_5041318213" evidence="1">
    <location>
        <begin position="21"/>
        <end position="154"/>
    </location>
</feature>
<accession>A0AA40K6W3</accession>
<keyword evidence="1" id="KW-0732">Signal</keyword>
<organism evidence="2 3">
    <name type="scientific">Apiosordaria backusii</name>
    <dbReference type="NCBI Taxonomy" id="314023"/>
    <lineage>
        <taxon>Eukaryota</taxon>
        <taxon>Fungi</taxon>
        <taxon>Dikarya</taxon>
        <taxon>Ascomycota</taxon>
        <taxon>Pezizomycotina</taxon>
        <taxon>Sordariomycetes</taxon>
        <taxon>Sordariomycetidae</taxon>
        <taxon>Sordariales</taxon>
        <taxon>Lasiosphaeriaceae</taxon>
        <taxon>Apiosordaria</taxon>
    </lineage>
</organism>
<comment type="caution">
    <text evidence="2">The sequence shown here is derived from an EMBL/GenBank/DDBJ whole genome shotgun (WGS) entry which is preliminary data.</text>
</comment>
<dbReference type="AlphaFoldDB" id="A0AA40K6W3"/>
<dbReference type="Proteomes" id="UP001172159">
    <property type="component" value="Unassembled WGS sequence"/>
</dbReference>
<protein>
    <submittedName>
        <fullName evidence="2">Uncharacterized protein</fullName>
    </submittedName>
</protein>
<evidence type="ECO:0000313" key="2">
    <source>
        <dbReference type="EMBL" id="KAK0747602.1"/>
    </source>
</evidence>
<keyword evidence="3" id="KW-1185">Reference proteome</keyword>
<reference evidence="2" key="1">
    <citation type="submission" date="2023-06" db="EMBL/GenBank/DDBJ databases">
        <title>Genome-scale phylogeny and comparative genomics of the fungal order Sordariales.</title>
        <authorList>
            <consortium name="Lawrence Berkeley National Laboratory"/>
            <person name="Hensen N."/>
            <person name="Bonometti L."/>
            <person name="Westerberg I."/>
            <person name="Brannstrom I.O."/>
            <person name="Guillou S."/>
            <person name="Cros-Aarteil S."/>
            <person name="Calhoun S."/>
            <person name="Haridas S."/>
            <person name="Kuo A."/>
            <person name="Mondo S."/>
            <person name="Pangilinan J."/>
            <person name="Riley R."/>
            <person name="Labutti K."/>
            <person name="Andreopoulos B."/>
            <person name="Lipzen A."/>
            <person name="Chen C."/>
            <person name="Yanf M."/>
            <person name="Daum C."/>
            <person name="Ng V."/>
            <person name="Clum A."/>
            <person name="Steindorff A."/>
            <person name="Ohm R."/>
            <person name="Martin F."/>
            <person name="Silar P."/>
            <person name="Natvig D."/>
            <person name="Lalanne C."/>
            <person name="Gautier V."/>
            <person name="Ament-Velasquez S.L."/>
            <person name="Kruys A."/>
            <person name="Hutchinson M.I."/>
            <person name="Powell A.J."/>
            <person name="Barry K."/>
            <person name="Miller A.N."/>
            <person name="Grigoriev I.V."/>
            <person name="Debuchy R."/>
            <person name="Gladieux P."/>
            <person name="Thoren M.H."/>
            <person name="Johannesson H."/>
        </authorList>
    </citation>
    <scope>NUCLEOTIDE SEQUENCE</scope>
    <source>
        <strain evidence="2">CBS 540.89</strain>
    </source>
</reference>
<name>A0AA40K6W3_9PEZI</name>